<evidence type="ECO:0000256" key="4">
    <source>
        <dbReference type="ARBA" id="ARBA00047645"/>
    </source>
</evidence>
<evidence type="ECO:0000313" key="8">
    <source>
        <dbReference type="EMBL" id="RGD75777.1"/>
    </source>
</evidence>
<comment type="caution">
    <text evidence="8">The sequence shown here is derived from an EMBL/GenBank/DDBJ whole genome shotgun (WGS) entry which is preliminary data.</text>
</comment>
<dbReference type="Proteomes" id="UP000261212">
    <property type="component" value="Unassembled WGS sequence"/>
</dbReference>
<dbReference type="GO" id="GO:0003998">
    <property type="term" value="F:acylphosphatase activity"/>
    <property type="evidence" value="ECO:0007669"/>
    <property type="project" value="UniProtKB-EC"/>
</dbReference>
<gene>
    <name evidence="8" type="ORF">DW687_00195</name>
</gene>
<evidence type="ECO:0000259" key="7">
    <source>
        <dbReference type="PROSITE" id="PS51160"/>
    </source>
</evidence>
<proteinExistence type="inferred from homology"/>
<evidence type="ECO:0000256" key="1">
    <source>
        <dbReference type="ARBA" id="ARBA00005614"/>
    </source>
</evidence>
<dbReference type="PRINTS" id="PR00112">
    <property type="entry name" value="ACYLPHPHTASE"/>
</dbReference>
<reference evidence="8 9" key="1">
    <citation type="submission" date="2018-08" db="EMBL/GenBank/DDBJ databases">
        <title>A genome reference for cultivated species of the human gut microbiota.</title>
        <authorList>
            <person name="Zou Y."/>
            <person name="Xue W."/>
            <person name="Luo G."/>
        </authorList>
    </citation>
    <scope>NUCLEOTIDE SEQUENCE [LARGE SCALE GENOMIC DNA]</scope>
    <source>
        <strain evidence="8 9">AM25-6</strain>
    </source>
</reference>
<dbReference type="SUPFAM" id="SSF54975">
    <property type="entry name" value="Acylphosphatase/BLUF domain-like"/>
    <property type="match status" value="1"/>
</dbReference>
<dbReference type="EC" id="3.6.1.7" evidence="2 5"/>
<dbReference type="InterPro" id="IPR001792">
    <property type="entry name" value="Acylphosphatase-like_dom"/>
</dbReference>
<dbReference type="PROSITE" id="PS51160">
    <property type="entry name" value="ACYLPHOSPHATASE_3"/>
    <property type="match status" value="1"/>
</dbReference>
<dbReference type="PROSITE" id="PS00151">
    <property type="entry name" value="ACYLPHOSPHATASE_2"/>
    <property type="match status" value="1"/>
</dbReference>
<evidence type="ECO:0000256" key="3">
    <source>
        <dbReference type="ARBA" id="ARBA00015991"/>
    </source>
</evidence>
<accession>A0A3E3E2J6</accession>
<dbReference type="InterPro" id="IPR017968">
    <property type="entry name" value="Acylphosphatase_CS"/>
</dbReference>
<feature type="active site" evidence="5">
    <location>
        <position position="19"/>
    </location>
</feature>
<dbReference type="PANTHER" id="PTHR47268">
    <property type="entry name" value="ACYLPHOSPHATASE"/>
    <property type="match status" value="1"/>
</dbReference>
<evidence type="ECO:0000256" key="6">
    <source>
        <dbReference type="RuleBase" id="RU004168"/>
    </source>
</evidence>
<name>A0A3E3E2J6_9FIRM</name>
<dbReference type="EMBL" id="QUSM01000001">
    <property type="protein sequence ID" value="RGD75777.1"/>
    <property type="molecule type" value="Genomic_DNA"/>
</dbReference>
<protein>
    <recommendedName>
        <fullName evidence="3 5">acylphosphatase</fullName>
        <ecNumber evidence="2 5">3.6.1.7</ecNumber>
    </recommendedName>
</protein>
<feature type="domain" description="Acylphosphatase-like" evidence="7">
    <location>
        <begin position="4"/>
        <end position="90"/>
    </location>
</feature>
<sequence length="90" mass="10537">MKIRKHYIFKGRVQAVGFRYTAYKEARKLGLTGFVKNLNNGNVEAEFQGEAHLIDEVIKKLKYDRFIYIASMKVDNIDVIENETSFEVLY</sequence>
<dbReference type="RefSeq" id="WP_117530838.1">
    <property type="nucleotide sequence ID" value="NZ_QUSM01000001.1"/>
</dbReference>
<keyword evidence="5" id="KW-0378">Hydrolase</keyword>
<dbReference type="InterPro" id="IPR020456">
    <property type="entry name" value="Acylphosphatase"/>
</dbReference>
<dbReference type="Gene3D" id="3.30.70.100">
    <property type="match status" value="1"/>
</dbReference>
<evidence type="ECO:0000256" key="2">
    <source>
        <dbReference type="ARBA" id="ARBA00012150"/>
    </source>
</evidence>
<evidence type="ECO:0000256" key="5">
    <source>
        <dbReference type="PROSITE-ProRule" id="PRU00520"/>
    </source>
</evidence>
<dbReference type="PANTHER" id="PTHR47268:SF4">
    <property type="entry name" value="ACYLPHOSPHATASE"/>
    <property type="match status" value="1"/>
</dbReference>
<organism evidence="8 9">
    <name type="scientific">Anaerofustis stercorihominis</name>
    <dbReference type="NCBI Taxonomy" id="214853"/>
    <lineage>
        <taxon>Bacteria</taxon>
        <taxon>Bacillati</taxon>
        <taxon>Bacillota</taxon>
        <taxon>Clostridia</taxon>
        <taxon>Eubacteriales</taxon>
        <taxon>Eubacteriaceae</taxon>
        <taxon>Anaerofustis</taxon>
    </lineage>
</organism>
<dbReference type="InterPro" id="IPR036046">
    <property type="entry name" value="Acylphosphatase-like_dom_sf"/>
</dbReference>
<feature type="active site" evidence="5">
    <location>
        <position position="37"/>
    </location>
</feature>
<comment type="similarity">
    <text evidence="1 6">Belongs to the acylphosphatase family.</text>
</comment>
<evidence type="ECO:0000313" key="9">
    <source>
        <dbReference type="Proteomes" id="UP000261212"/>
    </source>
</evidence>
<comment type="catalytic activity">
    <reaction evidence="4 5">
        <text>an acyl phosphate + H2O = a carboxylate + phosphate + H(+)</text>
        <dbReference type="Rhea" id="RHEA:14965"/>
        <dbReference type="ChEBI" id="CHEBI:15377"/>
        <dbReference type="ChEBI" id="CHEBI:15378"/>
        <dbReference type="ChEBI" id="CHEBI:29067"/>
        <dbReference type="ChEBI" id="CHEBI:43474"/>
        <dbReference type="ChEBI" id="CHEBI:59918"/>
        <dbReference type="EC" id="3.6.1.7"/>
    </reaction>
</comment>
<dbReference type="Pfam" id="PF00708">
    <property type="entry name" value="Acylphosphatase"/>
    <property type="match status" value="1"/>
</dbReference>
<dbReference type="AlphaFoldDB" id="A0A3E3E2J6"/>